<dbReference type="Pfam" id="PF01061">
    <property type="entry name" value="ABC2_membrane"/>
    <property type="match status" value="1"/>
</dbReference>
<feature type="transmembrane region" description="Helical" evidence="6">
    <location>
        <begin position="308"/>
        <end position="326"/>
    </location>
</feature>
<dbReference type="Gene3D" id="3.40.50.300">
    <property type="entry name" value="P-loop containing nucleotide triphosphate hydrolases"/>
    <property type="match status" value="1"/>
</dbReference>
<keyword evidence="10" id="KW-1185">Reference proteome</keyword>
<evidence type="ECO:0000313" key="10">
    <source>
        <dbReference type="Proteomes" id="UP000326759"/>
    </source>
</evidence>
<accession>A0A5N5SNJ4</accession>
<dbReference type="PANTHER" id="PTHR48041">
    <property type="entry name" value="ABC TRANSPORTER G FAMILY MEMBER 28"/>
    <property type="match status" value="1"/>
</dbReference>
<dbReference type="InterPro" id="IPR043926">
    <property type="entry name" value="ABCG_dom"/>
</dbReference>
<dbReference type="GO" id="GO:0030659">
    <property type="term" value="C:cytoplasmic vesicle membrane"/>
    <property type="evidence" value="ECO:0007669"/>
    <property type="project" value="TreeGrafter"/>
</dbReference>
<reference evidence="9 10" key="1">
    <citation type="journal article" date="2019" name="PLoS Biol.">
        <title>Sex chromosomes control vertical transmission of feminizing Wolbachia symbionts in an isopod.</title>
        <authorList>
            <person name="Becking T."/>
            <person name="Chebbi M.A."/>
            <person name="Giraud I."/>
            <person name="Moumen B."/>
            <person name="Laverre T."/>
            <person name="Caubet Y."/>
            <person name="Peccoud J."/>
            <person name="Gilbert C."/>
            <person name="Cordaux R."/>
        </authorList>
    </citation>
    <scope>NUCLEOTIDE SEQUENCE [LARGE SCALE GENOMIC DNA]</scope>
    <source>
        <strain evidence="9">ANa2</strain>
        <tissue evidence="9">Whole body excluding digestive tract and cuticle</tissue>
    </source>
</reference>
<feature type="transmembrane region" description="Helical" evidence="6">
    <location>
        <begin position="200"/>
        <end position="224"/>
    </location>
</feature>
<comment type="subcellular location">
    <subcellularLocation>
        <location evidence="1">Membrane</location>
        <topology evidence="1">Multi-pass membrane protein</topology>
    </subcellularLocation>
</comment>
<dbReference type="PANTHER" id="PTHR48041:SF139">
    <property type="entry name" value="PROTEIN SCARLET"/>
    <property type="match status" value="1"/>
</dbReference>
<dbReference type="InterPro" id="IPR050352">
    <property type="entry name" value="ABCG_transporters"/>
</dbReference>
<evidence type="ECO:0000256" key="1">
    <source>
        <dbReference type="ARBA" id="ARBA00004141"/>
    </source>
</evidence>
<protein>
    <submittedName>
        <fullName evidence="9">ABC transporter G family member 18</fullName>
    </submittedName>
</protein>
<organism evidence="9 10">
    <name type="scientific">Armadillidium nasatum</name>
    <dbReference type="NCBI Taxonomy" id="96803"/>
    <lineage>
        <taxon>Eukaryota</taxon>
        <taxon>Metazoa</taxon>
        <taxon>Ecdysozoa</taxon>
        <taxon>Arthropoda</taxon>
        <taxon>Crustacea</taxon>
        <taxon>Multicrustacea</taxon>
        <taxon>Malacostraca</taxon>
        <taxon>Eumalacostraca</taxon>
        <taxon>Peracarida</taxon>
        <taxon>Isopoda</taxon>
        <taxon>Oniscidea</taxon>
        <taxon>Crinocheta</taxon>
        <taxon>Armadillidiidae</taxon>
        <taxon>Armadillidium</taxon>
    </lineage>
</organism>
<comment type="caution">
    <text evidence="9">The sequence shown here is derived from an EMBL/GenBank/DDBJ whole genome shotgun (WGS) entry which is preliminary data.</text>
</comment>
<keyword evidence="2" id="KW-0813">Transport</keyword>
<dbReference type="EMBL" id="SEYY01022386">
    <property type="protein sequence ID" value="KAB7495576.1"/>
    <property type="molecule type" value="Genomic_DNA"/>
</dbReference>
<evidence type="ECO:0000256" key="2">
    <source>
        <dbReference type="ARBA" id="ARBA00022448"/>
    </source>
</evidence>
<sequence length="333" mass="38499">MRKYSHGEQYNCSLSEILTDPPLLFCDEPTTGLDSYNAKKLVKMMKEMAARRKTILCTIHQPSSEVFAMFDRLLLLAEGRIAFLGSSKEALEFFDSLNHKCPPTFNPADFYIHTLAVLPGHEVRSRDRIKRICNNFAVSTIKPLWIVELYWLLWRALLDSYRNPAMHSVRILQKIIPGFIVDPIAFCLICYWMVGLQQYAYQFFMTILIVIFTANVSSACGAMFSAIFESIPYIMLFLIPFDVVLLISGGLFINLQTLPPWISWVRYLSWFMYSNEALTVTQWTGVTNIRDQVIEEYSFSPKHLPMDFAFMISLYAIFHIIGYIGLRVRAKKK</sequence>
<dbReference type="Pfam" id="PF19055">
    <property type="entry name" value="ABC2_membrane_7"/>
    <property type="match status" value="1"/>
</dbReference>
<evidence type="ECO:0000256" key="4">
    <source>
        <dbReference type="ARBA" id="ARBA00022989"/>
    </source>
</evidence>
<proteinExistence type="predicted"/>
<dbReference type="GO" id="GO:0005886">
    <property type="term" value="C:plasma membrane"/>
    <property type="evidence" value="ECO:0007669"/>
    <property type="project" value="TreeGrafter"/>
</dbReference>
<evidence type="ECO:0000256" key="6">
    <source>
        <dbReference type="SAM" id="Phobius"/>
    </source>
</evidence>
<feature type="transmembrane region" description="Helical" evidence="6">
    <location>
        <begin position="136"/>
        <end position="154"/>
    </location>
</feature>
<keyword evidence="5 6" id="KW-0472">Membrane</keyword>
<evidence type="ECO:0000256" key="3">
    <source>
        <dbReference type="ARBA" id="ARBA00022692"/>
    </source>
</evidence>
<dbReference type="Proteomes" id="UP000326759">
    <property type="component" value="Unassembled WGS sequence"/>
</dbReference>
<dbReference type="OrthoDB" id="66620at2759"/>
<evidence type="ECO:0000259" key="7">
    <source>
        <dbReference type="Pfam" id="PF01061"/>
    </source>
</evidence>
<dbReference type="GO" id="GO:0140359">
    <property type="term" value="F:ABC-type transporter activity"/>
    <property type="evidence" value="ECO:0007669"/>
    <property type="project" value="InterPro"/>
</dbReference>
<feature type="transmembrane region" description="Helical" evidence="6">
    <location>
        <begin position="231"/>
        <end position="253"/>
    </location>
</feature>
<dbReference type="InterPro" id="IPR013525">
    <property type="entry name" value="ABC2_TM"/>
</dbReference>
<feature type="domain" description="ABC transporter family G" evidence="8">
    <location>
        <begin position="60"/>
        <end position="118"/>
    </location>
</feature>
<feature type="domain" description="ABC-2 type transporter transmembrane" evidence="7">
    <location>
        <begin position="177"/>
        <end position="282"/>
    </location>
</feature>
<feature type="transmembrane region" description="Helical" evidence="6">
    <location>
        <begin position="175"/>
        <end position="194"/>
    </location>
</feature>
<dbReference type="AlphaFoldDB" id="A0A5N5SNJ4"/>
<keyword evidence="4 6" id="KW-1133">Transmembrane helix</keyword>
<dbReference type="SUPFAM" id="SSF52540">
    <property type="entry name" value="P-loop containing nucleoside triphosphate hydrolases"/>
    <property type="match status" value="1"/>
</dbReference>
<dbReference type="InterPro" id="IPR027417">
    <property type="entry name" value="P-loop_NTPase"/>
</dbReference>
<evidence type="ECO:0000313" key="9">
    <source>
        <dbReference type="EMBL" id="KAB7495576.1"/>
    </source>
</evidence>
<evidence type="ECO:0000256" key="5">
    <source>
        <dbReference type="ARBA" id="ARBA00023136"/>
    </source>
</evidence>
<keyword evidence="3 6" id="KW-0812">Transmembrane</keyword>
<evidence type="ECO:0000259" key="8">
    <source>
        <dbReference type="Pfam" id="PF19055"/>
    </source>
</evidence>
<gene>
    <name evidence="9" type="primary">ABCG18</name>
    <name evidence="9" type="ORF">Anas_03768</name>
</gene>
<name>A0A5N5SNJ4_9CRUS</name>